<keyword evidence="1" id="KW-0812">Transmembrane</keyword>
<gene>
    <name evidence="2" type="ORF">ACFO3S_15595</name>
</gene>
<reference evidence="3" key="1">
    <citation type="journal article" date="2019" name="Int. J. Syst. Evol. Microbiol.">
        <title>The Global Catalogue of Microorganisms (GCM) 10K type strain sequencing project: providing services to taxonomists for standard genome sequencing and annotation.</title>
        <authorList>
            <consortium name="The Broad Institute Genomics Platform"/>
            <consortium name="The Broad Institute Genome Sequencing Center for Infectious Disease"/>
            <person name="Wu L."/>
            <person name="Ma J."/>
        </authorList>
    </citation>
    <scope>NUCLEOTIDE SEQUENCE [LARGE SCALE GENOMIC DNA]</scope>
    <source>
        <strain evidence="3">CCUG 49571</strain>
    </source>
</reference>
<keyword evidence="1" id="KW-0472">Membrane</keyword>
<sequence>MLPDLLWIIGLYAAAAAFANWLIRRSPGDGRRRYVLVAGNHQMQIEGYIRALRQFSRRTGTEIGITVVLDRSTDETGAILERFGRTDSAIEWVRRDSLGEGKPEERASEPDTLGLAAAGTDVVWVELARQEDMQRLPLWRRARNKE</sequence>
<accession>A0ABV9FCV4</accession>
<feature type="transmembrane region" description="Helical" evidence="1">
    <location>
        <begin position="6"/>
        <end position="23"/>
    </location>
</feature>
<evidence type="ECO:0000256" key="1">
    <source>
        <dbReference type="SAM" id="Phobius"/>
    </source>
</evidence>
<proteinExistence type="predicted"/>
<organism evidence="2 3">
    <name type="scientific">Cohnella hongkongensis</name>
    <dbReference type="NCBI Taxonomy" id="178337"/>
    <lineage>
        <taxon>Bacteria</taxon>
        <taxon>Bacillati</taxon>
        <taxon>Bacillota</taxon>
        <taxon>Bacilli</taxon>
        <taxon>Bacillales</taxon>
        <taxon>Paenibacillaceae</taxon>
        <taxon>Cohnella</taxon>
    </lineage>
</organism>
<dbReference type="RefSeq" id="WP_378097928.1">
    <property type="nucleotide sequence ID" value="NZ_JBHSEP010000011.1"/>
</dbReference>
<name>A0ABV9FCV4_9BACL</name>
<dbReference type="Proteomes" id="UP001596028">
    <property type="component" value="Unassembled WGS sequence"/>
</dbReference>
<keyword evidence="1" id="KW-1133">Transmembrane helix</keyword>
<protein>
    <submittedName>
        <fullName evidence="2">Uncharacterized protein</fullName>
    </submittedName>
</protein>
<dbReference type="EMBL" id="JBHSEP010000011">
    <property type="protein sequence ID" value="MFC4599676.1"/>
    <property type="molecule type" value="Genomic_DNA"/>
</dbReference>
<evidence type="ECO:0000313" key="2">
    <source>
        <dbReference type="EMBL" id="MFC4599676.1"/>
    </source>
</evidence>
<comment type="caution">
    <text evidence="2">The sequence shown here is derived from an EMBL/GenBank/DDBJ whole genome shotgun (WGS) entry which is preliminary data.</text>
</comment>
<keyword evidence="3" id="KW-1185">Reference proteome</keyword>
<evidence type="ECO:0000313" key="3">
    <source>
        <dbReference type="Proteomes" id="UP001596028"/>
    </source>
</evidence>